<dbReference type="GO" id="GO:0016491">
    <property type="term" value="F:oxidoreductase activity"/>
    <property type="evidence" value="ECO:0007669"/>
    <property type="project" value="UniProtKB-KW"/>
</dbReference>
<proteinExistence type="inferred from homology"/>
<evidence type="ECO:0000313" key="8">
    <source>
        <dbReference type="EMBL" id="HGZ11382.1"/>
    </source>
</evidence>
<comment type="similarity">
    <text evidence="2">Belongs to the class-III pyridine nucleotide-disulfide oxidoreductase family.</text>
</comment>
<dbReference type="InterPro" id="IPR016156">
    <property type="entry name" value="FAD/NAD-linked_Rdtase_dimer_sf"/>
</dbReference>
<dbReference type="Gene3D" id="3.40.250.10">
    <property type="entry name" value="Rhodanese-like domain"/>
    <property type="match status" value="1"/>
</dbReference>
<comment type="caution">
    <text evidence="8">The sequence shown here is derived from an EMBL/GenBank/DDBJ whole genome shotgun (WGS) entry which is preliminary data.</text>
</comment>
<dbReference type="PROSITE" id="PS50206">
    <property type="entry name" value="RHODANESE_3"/>
    <property type="match status" value="1"/>
</dbReference>
<dbReference type="PANTHER" id="PTHR43429">
    <property type="entry name" value="PYRIDINE NUCLEOTIDE-DISULFIDE OXIDOREDUCTASE DOMAIN-CONTAINING"/>
    <property type="match status" value="1"/>
</dbReference>
<evidence type="ECO:0000256" key="1">
    <source>
        <dbReference type="ARBA" id="ARBA00001974"/>
    </source>
</evidence>
<dbReference type="Pfam" id="PF07992">
    <property type="entry name" value="Pyr_redox_2"/>
    <property type="match status" value="1"/>
</dbReference>
<keyword evidence="6" id="KW-0676">Redox-active center</keyword>
<comment type="cofactor">
    <cofactor evidence="1">
        <name>FAD</name>
        <dbReference type="ChEBI" id="CHEBI:57692"/>
    </cofactor>
</comment>
<dbReference type="AlphaFoldDB" id="A0A7C5EMY7"/>
<evidence type="ECO:0000256" key="6">
    <source>
        <dbReference type="ARBA" id="ARBA00023284"/>
    </source>
</evidence>
<dbReference type="InterPro" id="IPR036188">
    <property type="entry name" value="FAD/NAD-bd_sf"/>
</dbReference>
<dbReference type="EMBL" id="DTKJ01000028">
    <property type="protein sequence ID" value="HGZ11382.1"/>
    <property type="molecule type" value="Genomic_DNA"/>
</dbReference>
<keyword evidence="5" id="KW-0560">Oxidoreductase</keyword>
<dbReference type="Pfam" id="PF02852">
    <property type="entry name" value="Pyr_redox_dim"/>
    <property type="match status" value="1"/>
</dbReference>
<evidence type="ECO:0000256" key="4">
    <source>
        <dbReference type="ARBA" id="ARBA00022827"/>
    </source>
</evidence>
<dbReference type="PRINTS" id="PR00368">
    <property type="entry name" value="FADPNR"/>
</dbReference>
<sequence>MAAKRVLIIGGGVLGPKVACRLKRLQPQWDVTVLEQQDLLSPSLCGIPYFLAGDVAELRSLMTTNFHMVRSPEFFENAKDVRVKTQTQALSVDRRAKKVRVCDLVSGKEEELSYDTLVLATGSRPRPLEVPGADRPRVTQVATLSQAEAVKNLVSQGQVGQAVVVGAGSLGCELAAALSDLWGVETTLVEEASQVLPGRLDPPLAAMVAQHLKEHGVKVVLQERVREIRPGSGEEAVEVVTENRRVPADLVVVTLGSVPNSDLALQAGLAVSQGGGILVDERLRTSDPDIYAGGGCALPLHVLTGKPAHFPEPSLAHRQGRVIGTNIAGGFATFPGIVGSFAFRTFALGVAGTGLTLETARREGLEAEAVLVVQHDHAHFYPVQELIYLQLVVDGKSRRLLGAQGVSHNGDALLGRINSIAALLLHGGVIEDLSNLEMASSPPYSPALDLVNTAANVAENLVEGYYRALTIQEFHRSFLEAGEDTVLDVRGAAMAAPFVSRFGDRWLNIPQETLKQRYASVPRDRRLILVCNAGMRSYEALRQLQAQGFTNVVGLQGGIAALKKAGMLGEEGQS</sequence>
<gene>
    <name evidence="8" type="ORF">ENW48_04085</name>
</gene>
<dbReference type="InterPro" id="IPR004099">
    <property type="entry name" value="Pyr_nucl-diS_OxRdtase_dimer"/>
</dbReference>
<keyword evidence="3" id="KW-0285">Flavoprotein</keyword>
<dbReference type="SUPFAM" id="SSF51905">
    <property type="entry name" value="FAD/NAD(P)-binding domain"/>
    <property type="match status" value="1"/>
</dbReference>
<dbReference type="PANTHER" id="PTHR43429:SF1">
    <property type="entry name" value="NAD(P)H SULFUR OXIDOREDUCTASE (COA-DEPENDENT)"/>
    <property type="match status" value="1"/>
</dbReference>
<dbReference type="SUPFAM" id="SSF52821">
    <property type="entry name" value="Rhodanese/Cell cycle control phosphatase"/>
    <property type="match status" value="1"/>
</dbReference>
<dbReference type="InterPro" id="IPR050260">
    <property type="entry name" value="FAD-bd_OxRdtase"/>
</dbReference>
<feature type="domain" description="Rhodanese" evidence="7">
    <location>
        <begin position="480"/>
        <end position="571"/>
    </location>
</feature>
<organism evidence="8">
    <name type="scientific">Desulfobacca acetoxidans</name>
    <dbReference type="NCBI Taxonomy" id="60893"/>
    <lineage>
        <taxon>Bacteria</taxon>
        <taxon>Pseudomonadati</taxon>
        <taxon>Thermodesulfobacteriota</taxon>
        <taxon>Desulfobaccia</taxon>
        <taxon>Desulfobaccales</taxon>
        <taxon>Desulfobaccaceae</taxon>
        <taxon>Desulfobacca</taxon>
    </lineage>
</organism>
<evidence type="ECO:0000256" key="5">
    <source>
        <dbReference type="ARBA" id="ARBA00023002"/>
    </source>
</evidence>
<dbReference type="Pfam" id="PF00581">
    <property type="entry name" value="Rhodanese"/>
    <property type="match status" value="1"/>
</dbReference>
<evidence type="ECO:0000259" key="7">
    <source>
        <dbReference type="PROSITE" id="PS50206"/>
    </source>
</evidence>
<dbReference type="Gene3D" id="3.50.50.60">
    <property type="entry name" value="FAD/NAD(P)-binding domain"/>
    <property type="match status" value="2"/>
</dbReference>
<reference evidence="8" key="1">
    <citation type="journal article" date="2020" name="mSystems">
        <title>Genome- and Community-Level Interaction Insights into Carbon Utilization and Element Cycling Functions of Hydrothermarchaeota in Hydrothermal Sediment.</title>
        <authorList>
            <person name="Zhou Z."/>
            <person name="Liu Y."/>
            <person name="Xu W."/>
            <person name="Pan J."/>
            <person name="Luo Z.H."/>
            <person name="Li M."/>
        </authorList>
    </citation>
    <scope>NUCLEOTIDE SEQUENCE [LARGE SCALE GENOMIC DNA]</scope>
    <source>
        <strain evidence="8">SpSt-853</strain>
    </source>
</reference>
<dbReference type="InterPro" id="IPR001763">
    <property type="entry name" value="Rhodanese-like_dom"/>
</dbReference>
<dbReference type="CDD" id="cd00158">
    <property type="entry name" value="RHOD"/>
    <property type="match status" value="1"/>
</dbReference>
<dbReference type="SUPFAM" id="SSF55424">
    <property type="entry name" value="FAD/NAD-linked reductases, dimerisation (C-terminal) domain"/>
    <property type="match status" value="1"/>
</dbReference>
<evidence type="ECO:0000256" key="2">
    <source>
        <dbReference type="ARBA" id="ARBA00009130"/>
    </source>
</evidence>
<dbReference type="PRINTS" id="PR00411">
    <property type="entry name" value="PNDRDTASEI"/>
</dbReference>
<dbReference type="InterPro" id="IPR036873">
    <property type="entry name" value="Rhodanese-like_dom_sf"/>
</dbReference>
<dbReference type="InterPro" id="IPR023753">
    <property type="entry name" value="FAD/NAD-binding_dom"/>
</dbReference>
<keyword evidence="4" id="KW-0274">FAD</keyword>
<evidence type="ECO:0000256" key="3">
    <source>
        <dbReference type="ARBA" id="ARBA00022630"/>
    </source>
</evidence>
<accession>A0A7C5EMY7</accession>
<name>A0A7C5EMY7_9BACT</name>
<protein>
    <submittedName>
        <fullName evidence="8">Pyridine nucleotide-disulfide oxidoreductase</fullName>
    </submittedName>
</protein>